<organism evidence="1 2">
    <name type="scientific">Heliomicrobium gestii</name>
    <name type="common">Heliobacterium gestii</name>
    <dbReference type="NCBI Taxonomy" id="2699"/>
    <lineage>
        <taxon>Bacteria</taxon>
        <taxon>Bacillati</taxon>
        <taxon>Bacillota</taxon>
        <taxon>Clostridia</taxon>
        <taxon>Eubacteriales</taxon>
        <taxon>Heliobacteriaceae</taxon>
        <taxon>Heliomicrobium</taxon>
    </lineage>
</organism>
<proteinExistence type="predicted"/>
<gene>
    <name evidence="1" type="ORF">GTO89_07505</name>
</gene>
<keyword evidence="2" id="KW-1185">Reference proteome</keyword>
<name>A0A845LEL1_HELGE</name>
<protein>
    <submittedName>
        <fullName evidence="1">Uncharacterized protein</fullName>
    </submittedName>
</protein>
<evidence type="ECO:0000313" key="2">
    <source>
        <dbReference type="Proteomes" id="UP000471031"/>
    </source>
</evidence>
<dbReference type="Proteomes" id="UP000471031">
    <property type="component" value="Unassembled WGS sequence"/>
</dbReference>
<dbReference type="RefSeq" id="WP_161261456.1">
    <property type="nucleotide sequence ID" value="NZ_JAFBDC010000004.1"/>
</dbReference>
<accession>A0A845LEL1</accession>
<dbReference type="EMBL" id="WXEX01000005">
    <property type="protein sequence ID" value="MZP42885.1"/>
    <property type="molecule type" value="Genomic_DNA"/>
</dbReference>
<reference evidence="1 2" key="1">
    <citation type="submission" date="2020-01" db="EMBL/GenBank/DDBJ databases">
        <title>Whole genome sequence of Heliobacterium gestii DSM 11169.</title>
        <authorList>
            <person name="Kyndt J.A."/>
            <person name="Meyer T.E."/>
        </authorList>
    </citation>
    <scope>NUCLEOTIDE SEQUENCE [LARGE SCALE GENOMIC DNA]</scope>
    <source>
        <strain evidence="1 2">DSM 11169</strain>
    </source>
</reference>
<comment type="caution">
    <text evidence="1">The sequence shown here is derived from an EMBL/GenBank/DDBJ whole genome shotgun (WGS) entry which is preliminary data.</text>
</comment>
<evidence type="ECO:0000313" key="1">
    <source>
        <dbReference type="EMBL" id="MZP42885.1"/>
    </source>
</evidence>
<sequence>MSKRKIAIAVWLGILVCMGSAVFLFASTLTDGYTIIVHNGTDEKIDGLSISYFQSPQEYPIPSLG</sequence>
<dbReference type="AlphaFoldDB" id="A0A845LEL1"/>